<protein>
    <recommendedName>
        <fullName evidence="1">SCP2 domain-containing protein</fullName>
    </recommendedName>
</protein>
<organism evidence="3 4">
    <name type="scientific">Brevundimonas mediterranea</name>
    <dbReference type="NCBI Taxonomy" id="74329"/>
    <lineage>
        <taxon>Bacteria</taxon>
        <taxon>Pseudomonadati</taxon>
        <taxon>Pseudomonadota</taxon>
        <taxon>Alphaproteobacteria</taxon>
        <taxon>Caulobacterales</taxon>
        <taxon>Caulobacteraceae</taxon>
        <taxon>Brevundimonas</taxon>
    </lineage>
</organism>
<dbReference type="AlphaFoldDB" id="A0A6G7EK63"/>
<dbReference type="KEGG" id="bmed:GYM46_14230"/>
<evidence type="ECO:0000313" key="4">
    <source>
        <dbReference type="Proteomes" id="UP000289220"/>
    </source>
</evidence>
<dbReference type="InterPro" id="IPR036527">
    <property type="entry name" value="SCP2_sterol-bd_dom_sf"/>
</dbReference>
<dbReference type="Proteomes" id="UP000289220">
    <property type="component" value="Unassembled WGS sequence"/>
</dbReference>
<dbReference type="RefSeq" id="WP_008262680.1">
    <property type="nucleotide sequence ID" value="NZ_CP048751.1"/>
</dbReference>
<sequence>MSPRLNRIVESAAAEAALMALRAIPEAVLGTAIRRLRQRRPDVFERLGTAASATVVLAPTDLPVLFRLTPDAERPVRVARRDDDRPSAARISGPLVLLLGVLDGGLDADAAFFSREIRVSGDTETVVSLHNTLEAAALSPSDLLGAPAWLRGVADAAARGALSWGQARRTS</sequence>
<name>A0A6G7EK63_9CAUL</name>
<evidence type="ECO:0000313" key="2">
    <source>
        <dbReference type="EMBL" id="QIH74005.1"/>
    </source>
</evidence>
<evidence type="ECO:0000259" key="1">
    <source>
        <dbReference type="Pfam" id="PF02036"/>
    </source>
</evidence>
<gene>
    <name evidence="3" type="ORF">BREV_BREV_00718</name>
    <name evidence="2" type="ORF">GYM46_14230</name>
</gene>
<feature type="domain" description="SCP2" evidence="1">
    <location>
        <begin position="57"/>
        <end position="133"/>
    </location>
</feature>
<dbReference type="EMBL" id="CP048751">
    <property type="protein sequence ID" value="QIH74005.1"/>
    <property type="molecule type" value="Genomic_DNA"/>
</dbReference>
<dbReference type="Pfam" id="PF02036">
    <property type="entry name" value="SCP2"/>
    <property type="match status" value="1"/>
</dbReference>
<reference evidence="3 4" key="1">
    <citation type="submission" date="2018-11" db="EMBL/GenBank/DDBJ databases">
        <authorList>
            <person name="Peiro R."/>
            <person name="Begona"/>
            <person name="Cbmso G."/>
            <person name="Lopez M."/>
            <person name="Gonzalez S."/>
            <person name="Sacristan E."/>
            <person name="Castillo E."/>
        </authorList>
    </citation>
    <scope>NUCLEOTIDE SEQUENCE [LARGE SCALE GENOMIC DNA]</scope>
    <source>
        <strain evidence="3">Brev_genome</strain>
    </source>
</reference>
<proteinExistence type="predicted"/>
<dbReference type="Proteomes" id="UP000501325">
    <property type="component" value="Chromosome"/>
</dbReference>
<keyword evidence="4" id="KW-1185">Reference proteome</keyword>
<accession>A0A6G7EK63</accession>
<dbReference type="SUPFAM" id="SSF55718">
    <property type="entry name" value="SCP-like"/>
    <property type="match status" value="1"/>
</dbReference>
<dbReference type="EMBL" id="UXHF01000009">
    <property type="protein sequence ID" value="VDC52054.1"/>
    <property type="molecule type" value="Genomic_DNA"/>
</dbReference>
<dbReference type="InterPro" id="IPR003033">
    <property type="entry name" value="SCP2_sterol-bd_dom"/>
</dbReference>
<evidence type="ECO:0000313" key="5">
    <source>
        <dbReference type="Proteomes" id="UP000501325"/>
    </source>
</evidence>
<reference evidence="2 5" key="2">
    <citation type="submission" date="2020-01" db="EMBL/GenBank/DDBJ databases">
        <authorList>
            <person name="Wang S."/>
        </authorList>
    </citation>
    <scope>NUCLEOTIDE SEQUENCE [LARGE SCALE GENOMIC DNA]</scope>
    <source>
        <strain evidence="2 5">D151-2-6</strain>
    </source>
</reference>
<evidence type="ECO:0000313" key="3">
    <source>
        <dbReference type="EMBL" id="VDC52054.1"/>
    </source>
</evidence>